<accession>A0A1G7LHR5</accession>
<dbReference type="OrthoDB" id="9761056at2"/>
<dbReference type="GO" id="GO:0015129">
    <property type="term" value="F:lactate transmembrane transporter activity"/>
    <property type="evidence" value="ECO:0007669"/>
    <property type="project" value="UniProtKB-UniRule"/>
</dbReference>
<gene>
    <name evidence="9" type="ORF">SAMN05660235_01776</name>
</gene>
<dbReference type="InterPro" id="IPR003804">
    <property type="entry name" value="Lactate_perm"/>
</dbReference>
<evidence type="ECO:0000313" key="9">
    <source>
        <dbReference type="EMBL" id="SDF48884.1"/>
    </source>
</evidence>
<sequence>MDKGVVLTFANWLLAFLPIFVLLSTILLFKWGAPKSGAISWFVAVVIGIFAFGADARLLALANSKGLSLSLYVLLIIWGAVFLYNMVEKIGAVKVIGDTMTKVTEDRLLQCLLMAWCFSSFMQGIAGFGVPVAVVAPIMVVMGFPPAVAAAACLVGHSWSISFGSMGSSYYTIQLVTKIPGEIIGPWMAVLFIVPIIATGFAVAHIYGGLPAVKRGAPAIIVTSAVMSFMCWLMNAIGAAQLATLIPALFGCGTIAAMARTGFYRSDLTTEELARQNVPRTMGFHLAFSPYYILILLSILSQIKDIAKVFAPYTWGLDYPAVQTAFGFAVKAEKMYSRINILTHPAPLLIAAAIIGYLVFRSAGKWKPGAAIDALKSTFSQCVPTSIGIITMVMMALIMNDTGMTNLLAQGMAKATGVLFPIFSPFIGVLGAFLTGSNTNSNVMFGALQVETAKVLGISTVIMAAVQSVGGSVGCSIAPSKVLIGTATVGLDGRENEVMYRTIPYCALVALLVGINAWLFAYVFFRNLP</sequence>
<keyword evidence="10" id="KW-1185">Reference proteome</keyword>
<evidence type="ECO:0000256" key="3">
    <source>
        <dbReference type="ARBA" id="ARBA00022448"/>
    </source>
</evidence>
<proteinExistence type="inferred from homology"/>
<dbReference type="PANTHER" id="PTHR30003:SF0">
    <property type="entry name" value="GLYCOLATE PERMEASE GLCA-RELATED"/>
    <property type="match status" value="1"/>
</dbReference>
<feature type="transmembrane region" description="Helical" evidence="8">
    <location>
        <begin position="108"/>
        <end position="128"/>
    </location>
</feature>
<dbReference type="Proteomes" id="UP000243333">
    <property type="component" value="Unassembled WGS sequence"/>
</dbReference>
<feature type="transmembrane region" description="Helical" evidence="8">
    <location>
        <begin position="502"/>
        <end position="525"/>
    </location>
</feature>
<feature type="transmembrane region" description="Helical" evidence="8">
    <location>
        <begin position="411"/>
        <end position="434"/>
    </location>
</feature>
<comment type="similarity">
    <text evidence="2 8">Belongs to the lactate permease family.</text>
</comment>
<dbReference type="Pfam" id="PF02652">
    <property type="entry name" value="Lactate_perm"/>
    <property type="match status" value="1"/>
</dbReference>
<protein>
    <recommendedName>
        <fullName evidence="8">L-lactate permease</fullName>
    </recommendedName>
</protein>
<dbReference type="AlphaFoldDB" id="A0A1G7LHR5"/>
<evidence type="ECO:0000256" key="4">
    <source>
        <dbReference type="ARBA" id="ARBA00022475"/>
    </source>
</evidence>
<comment type="function">
    <text evidence="8">Uptake of L-lactate across the membrane. Can also transport D-lactate and glycolate.</text>
</comment>
<feature type="transmembrane region" description="Helical" evidence="8">
    <location>
        <begin position="378"/>
        <end position="399"/>
    </location>
</feature>
<evidence type="ECO:0000256" key="2">
    <source>
        <dbReference type="ARBA" id="ARBA00010100"/>
    </source>
</evidence>
<feature type="transmembrane region" description="Helical" evidence="8">
    <location>
        <begin position="41"/>
        <end position="60"/>
    </location>
</feature>
<dbReference type="RefSeq" id="WP_093690052.1">
    <property type="nucleotide sequence ID" value="NZ_FNBU01000012.1"/>
</dbReference>
<keyword evidence="6 8" id="KW-1133">Transmembrane helix</keyword>
<feature type="transmembrane region" description="Helical" evidence="8">
    <location>
        <begin position="216"/>
        <end position="235"/>
    </location>
</feature>
<dbReference type="STRING" id="1123285.SAMN05660235_01776"/>
<evidence type="ECO:0000256" key="1">
    <source>
        <dbReference type="ARBA" id="ARBA00004651"/>
    </source>
</evidence>
<feature type="transmembrane region" description="Helical" evidence="8">
    <location>
        <begin position="134"/>
        <end position="156"/>
    </location>
</feature>
<feature type="transmembrane region" description="Helical" evidence="8">
    <location>
        <begin position="187"/>
        <end position="210"/>
    </location>
</feature>
<keyword evidence="4 8" id="KW-1003">Cell membrane</keyword>
<evidence type="ECO:0000256" key="8">
    <source>
        <dbReference type="RuleBase" id="RU365092"/>
    </source>
</evidence>
<feature type="transmembrane region" description="Helical" evidence="8">
    <location>
        <begin position="341"/>
        <end position="358"/>
    </location>
</feature>
<organism evidence="9 10">
    <name type="scientific">Sporolituus thermophilus DSM 23256</name>
    <dbReference type="NCBI Taxonomy" id="1123285"/>
    <lineage>
        <taxon>Bacteria</taxon>
        <taxon>Bacillati</taxon>
        <taxon>Bacillota</taxon>
        <taxon>Negativicutes</taxon>
        <taxon>Selenomonadales</taxon>
        <taxon>Sporomusaceae</taxon>
        <taxon>Sporolituus</taxon>
    </lineage>
</organism>
<evidence type="ECO:0000256" key="6">
    <source>
        <dbReference type="ARBA" id="ARBA00022989"/>
    </source>
</evidence>
<evidence type="ECO:0000313" key="10">
    <source>
        <dbReference type="Proteomes" id="UP000243333"/>
    </source>
</evidence>
<dbReference type="EMBL" id="FNBU01000012">
    <property type="protein sequence ID" value="SDF48884.1"/>
    <property type="molecule type" value="Genomic_DNA"/>
</dbReference>
<feature type="transmembrane region" description="Helical" evidence="8">
    <location>
        <begin position="242"/>
        <end position="263"/>
    </location>
</feature>
<dbReference type="GO" id="GO:0005886">
    <property type="term" value="C:plasma membrane"/>
    <property type="evidence" value="ECO:0007669"/>
    <property type="project" value="UniProtKB-SubCell"/>
</dbReference>
<dbReference type="PANTHER" id="PTHR30003">
    <property type="entry name" value="L-LACTATE PERMEASE"/>
    <property type="match status" value="1"/>
</dbReference>
<keyword evidence="5 8" id="KW-0812">Transmembrane</keyword>
<comment type="subcellular location">
    <subcellularLocation>
        <location evidence="1 8">Cell membrane</location>
        <topology evidence="1 8">Multi-pass membrane protein</topology>
    </subcellularLocation>
</comment>
<name>A0A1G7LHR5_9FIRM</name>
<feature type="transmembrane region" description="Helical" evidence="8">
    <location>
        <begin position="6"/>
        <end position="29"/>
    </location>
</feature>
<keyword evidence="7 8" id="KW-0472">Membrane</keyword>
<dbReference type="GO" id="GO:0015295">
    <property type="term" value="F:solute:proton symporter activity"/>
    <property type="evidence" value="ECO:0007669"/>
    <property type="project" value="TreeGrafter"/>
</dbReference>
<feature type="transmembrane region" description="Helical" evidence="8">
    <location>
        <begin position="66"/>
        <end position="87"/>
    </location>
</feature>
<evidence type="ECO:0000256" key="7">
    <source>
        <dbReference type="ARBA" id="ARBA00023136"/>
    </source>
</evidence>
<feature type="transmembrane region" description="Helical" evidence="8">
    <location>
        <begin position="283"/>
        <end position="300"/>
    </location>
</feature>
<evidence type="ECO:0000256" key="5">
    <source>
        <dbReference type="ARBA" id="ARBA00022692"/>
    </source>
</evidence>
<reference evidence="10" key="1">
    <citation type="submission" date="2016-10" db="EMBL/GenBank/DDBJ databases">
        <authorList>
            <person name="Varghese N."/>
            <person name="Submissions S."/>
        </authorList>
    </citation>
    <scope>NUCLEOTIDE SEQUENCE [LARGE SCALE GENOMIC DNA]</scope>
    <source>
        <strain evidence="10">DSM 23256</strain>
    </source>
</reference>
<keyword evidence="3 8" id="KW-0813">Transport</keyword>